<keyword evidence="3 4" id="KW-0597">Phosphoprotein</keyword>
<dbReference type="PROSITE" id="PS50110">
    <property type="entry name" value="RESPONSE_REGULATORY"/>
    <property type="match status" value="1"/>
</dbReference>
<keyword evidence="5" id="KW-0175">Coiled coil</keyword>
<dbReference type="InterPro" id="IPR005467">
    <property type="entry name" value="His_kinase_dom"/>
</dbReference>
<evidence type="ECO:0000313" key="9">
    <source>
        <dbReference type="Proteomes" id="UP000236340"/>
    </source>
</evidence>
<dbReference type="OrthoDB" id="9805967at2"/>
<dbReference type="Pfam" id="PF00072">
    <property type="entry name" value="Response_reg"/>
    <property type="match status" value="1"/>
</dbReference>
<dbReference type="InterPro" id="IPR003594">
    <property type="entry name" value="HATPase_dom"/>
</dbReference>
<evidence type="ECO:0000256" key="1">
    <source>
        <dbReference type="ARBA" id="ARBA00000085"/>
    </source>
</evidence>
<evidence type="ECO:0000256" key="2">
    <source>
        <dbReference type="ARBA" id="ARBA00012438"/>
    </source>
</evidence>
<dbReference type="Gene3D" id="3.30.565.10">
    <property type="entry name" value="Histidine kinase-like ATPase, C-terminal domain"/>
    <property type="match status" value="1"/>
</dbReference>
<evidence type="ECO:0000259" key="6">
    <source>
        <dbReference type="PROSITE" id="PS50109"/>
    </source>
</evidence>
<dbReference type="InterPro" id="IPR001789">
    <property type="entry name" value="Sig_transdc_resp-reg_receiver"/>
</dbReference>
<dbReference type="InterPro" id="IPR004358">
    <property type="entry name" value="Sig_transdc_His_kin-like_C"/>
</dbReference>
<dbReference type="Proteomes" id="UP000236340">
    <property type="component" value="Unassembled WGS sequence"/>
</dbReference>
<dbReference type="SUPFAM" id="SSF55874">
    <property type="entry name" value="ATPase domain of HSP90 chaperone/DNA topoisomerase II/histidine kinase"/>
    <property type="match status" value="1"/>
</dbReference>
<dbReference type="InterPro" id="IPR036890">
    <property type="entry name" value="HATPase_C_sf"/>
</dbReference>
<dbReference type="Gene3D" id="1.10.287.130">
    <property type="match status" value="1"/>
</dbReference>
<protein>
    <recommendedName>
        <fullName evidence="2">histidine kinase</fullName>
        <ecNumber evidence="2">2.7.13.3</ecNumber>
    </recommendedName>
</protein>
<dbReference type="CDD" id="cd00156">
    <property type="entry name" value="REC"/>
    <property type="match status" value="1"/>
</dbReference>
<dbReference type="EMBL" id="PPFX01000026">
    <property type="protein sequence ID" value="PNU19626.1"/>
    <property type="molecule type" value="Genomic_DNA"/>
</dbReference>
<accession>A0A2K2H8H9</accession>
<sequence length="386" mass="43371">MKDCIVVVDDERIILELTSMILTSRGYEVHTAENGVAGVELVRRYQPSVVLLDYMMPKMDGLTALKLIREEYPASYVVMFTGKGSEEIAVELMKAGASDYILKPFSNHDLIDRIEQVLRLRRIELNNLELRRERERLLREVEEWNLELEHRVEEKSRELERAHAEILQAEKLAALGHVSAGMAHEIRNPLNSISLFAQVLRGAVQNDSELVTYADKIINEVDRIDELLVKLLATSNQPLGPRSEVDLPDLIRSVLESFSDQLRAQKIDLDVALVPAEPFMADPEEVRQIFSNLIANALHEMPDGGRLKIHLGRTDQVLQVEVSDTGAGIPEEHLSQIFDPFFTTKSKGTGFGLSVVLRIVKTLGGRIRVENAVDAGARFLIELPVA</sequence>
<dbReference type="CDD" id="cd00082">
    <property type="entry name" value="HisKA"/>
    <property type="match status" value="1"/>
</dbReference>
<dbReference type="InterPro" id="IPR003661">
    <property type="entry name" value="HisK_dim/P_dom"/>
</dbReference>
<dbReference type="SMART" id="SM00448">
    <property type="entry name" value="REC"/>
    <property type="match status" value="1"/>
</dbReference>
<dbReference type="SUPFAM" id="SSF47384">
    <property type="entry name" value="Homodimeric domain of signal transducing histidine kinase"/>
    <property type="match status" value="1"/>
</dbReference>
<comment type="catalytic activity">
    <reaction evidence="1">
        <text>ATP + protein L-histidine = ADP + protein N-phospho-L-histidine.</text>
        <dbReference type="EC" id="2.7.13.3"/>
    </reaction>
</comment>
<feature type="coiled-coil region" evidence="5">
    <location>
        <begin position="111"/>
        <end position="172"/>
    </location>
</feature>
<feature type="modified residue" description="4-aspartylphosphate" evidence="4">
    <location>
        <position position="53"/>
    </location>
</feature>
<name>A0A2K2H8H9_9BACT</name>
<dbReference type="SMART" id="SM00387">
    <property type="entry name" value="HATPase_c"/>
    <property type="match status" value="1"/>
</dbReference>
<dbReference type="PROSITE" id="PS50109">
    <property type="entry name" value="HIS_KIN"/>
    <property type="match status" value="1"/>
</dbReference>
<dbReference type="InterPro" id="IPR036097">
    <property type="entry name" value="HisK_dim/P_sf"/>
</dbReference>
<dbReference type="InterPro" id="IPR011006">
    <property type="entry name" value="CheY-like_superfamily"/>
</dbReference>
<evidence type="ECO:0000256" key="4">
    <source>
        <dbReference type="PROSITE-ProRule" id="PRU00169"/>
    </source>
</evidence>
<dbReference type="Gene3D" id="3.40.50.2300">
    <property type="match status" value="1"/>
</dbReference>
<dbReference type="PANTHER" id="PTHR43547:SF2">
    <property type="entry name" value="HYBRID SIGNAL TRANSDUCTION HISTIDINE KINASE C"/>
    <property type="match status" value="1"/>
</dbReference>
<reference evidence="8 9" key="1">
    <citation type="journal article" date="2018" name="Genome Announc.">
        <title>Genome Sequence of Geothermobacter sp. HR-1 Iron Reducer from the Loihi Seamount.</title>
        <authorList>
            <person name="Smith H."/>
            <person name="Abuyen K."/>
            <person name="Tremblay J."/>
            <person name="Savalia P."/>
            <person name="Perez-Rodriguez I."/>
            <person name="Emerson D."/>
            <person name="Tully B."/>
            <person name="Amend J."/>
        </authorList>
    </citation>
    <scope>NUCLEOTIDE SEQUENCE [LARGE SCALE GENOMIC DNA]</scope>
    <source>
        <strain evidence="8 9">HR-1</strain>
    </source>
</reference>
<dbReference type="SMART" id="SM00388">
    <property type="entry name" value="HisKA"/>
    <property type="match status" value="1"/>
</dbReference>
<dbReference type="Pfam" id="PF00512">
    <property type="entry name" value="HisKA"/>
    <property type="match status" value="1"/>
</dbReference>
<dbReference type="RefSeq" id="WP_103115860.1">
    <property type="nucleotide sequence ID" value="NZ_PPFX01000026.1"/>
</dbReference>
<comment type="caution">
    <text evidence="8">The sequence shown here is derived from an EMBL/GenBank/DDBJ whole genome shotgun (WGS) entry which is preliminary data.</text>
</comment>
<dbReference type="PRINTS" id="PR00344">
    <property type="entry name" value="BCTRLSENSOR"/>
</dbReference>
<organism evidence="8 9">
    <name type="scientific">Geothermobacter hydrogeniphilus</name>
    <dbReference type="NCBI Taxonomy" id="1969733"/>
    <lineage>
        <taxon>Bacteria</taxon>
        <taxon>Pseudomonadati</taxon>
        <taxon>Thermodesulfobacteriota</taxon>
        <taxon>Desulfuromonadia</taxon>
        <taxon>Desulfuromonadales</taxon>
        <taxon>Geothermobacteraceae</taxon>
        <taxon>Geothermobacter</taxon>
    </lineage>
</organism>
<evidence type="ECO:0000313" key="8">
    <source>
        <dbReference type="EMBL" id="PNU19626.1"/>
    </source>
</evidence>
<keyword evidence="8" id="KW-0808">Transferase</keyword>
<feature type="domain" description="Response regulatory" evidence="7">
    <location>
        <begin position="4"/>
        <end position="118"/>
    </location>
</feature>
<evidence type="ECO:0000256" key="5">
    <source>
        <dbReference type="SAM" id="Coils"/>
    </source>
</evidence>
<dbReference type="SUPFAM" id="SSF52172">
    <property type="entry name" value="CheY-like"/>
    <property type="match status" value="1"/>
</dbReference>
<dbReference type="EC" id="2.7.13.3" evidence="2"/>
<dbReference type="Pfam" id="PF02518">
    <property type="entry name" value="HATPase_c"/>
    <property type="match status" value="1"/>
</dbReference>
<evidence type="ECO:0000256" key="3">
    <source>
        <dbReference type="ARBA" id="ARBA00022553"/>
    </source>
</evidence>
<dbReference type="GO" id="GO:0000155">
    <property type="term" value="F:phosphorelay sensor kinase activity"/>
    <property type="evidence" value="ECO:0007669"/>
    <property type="project" value="InterPro"/>
</dbReference>
<dbReference type="AlphaFoldDB" id="A0A2K2H8H9"/>
<proteinExistence type="predicted"/>
<dbReference type="PANTHER" id="PTHR43547">
    <property type="entry name" value="TWO-COMPONENT HISTIDINE KINASE"/>
    <property type="match status" value="1"/>
</dbReference>
<evidence type="ECO:0000259" key="7">
    <source>
        <dbReference type="PROSITE" id="PS50110"/>
    </source>
</evidence>
<gene>
    <name evidence="8" type="ORF">C2E25_11405</name>
</gene>
<feature type="domain" description="Histidine kinase" evidence="6">
    <location>
        <begin position="181"/>
        <end position="386"/>
    </location>
</feature>
<keyword evidence="8" id="KW-0418">Kinase</keyword>